<name>A0A0D6MB67_9BILA</name>
<sequence>MRSSVSSRTVEPRIQEIIAGMLDLPSSKWRNRKQQEFATLKTKCDAMNAAWEPYDWAKKLIEIARAVAFWRCDKTVTAVGSNEKQRRGQCASAGGRECSLVNSEDKTSLTQLEMVENNNNRMFC</sequence>
<keyword evidence="3" id="KW-1185">Reference proteome</keyword>
<evidence type="ECO:0000259" key="1">
    <source>
        <dbReference type="Pfam" id="PF04676"/>
    </source>
</evidence>
<gene>
    <name evidence="2" type="ORF">ANCCEY_03440</name>
</gene>
<proteinExistence type="predicted"/>
<evidence type="ECO:0000313" key="2">
    <source>
        <dbReference type="EMBL" id="EPB77457.1"/>
    </source>
</evidence>
<organism evidence="2 3">
    <name type="scientific">Ancylostoma ceylanicum</name>
    <dbReference type="NCBI Taxonomy" id="53326"/>
    <lineage>
        <taxon>Eukaryota</taxon>
        <taxon>Metazoa</taxon>
        <taxon>Ecdysozoa</taxon>
        <taxon>Nematoda</taxon>
        <taxon>Chromadorea</taxon>
        <taxon>Rhabditida</taxon>
        <taxon>Rhabditina</taxon>
        <taxon>Rhabditomorpha</taxon>
        <taxon>Strongyloidea</taxon>
        <taxon>Ancylostomatidae</taxon>
        <taxon>Ancylostomatinae</taxon>
        <taxon>Ancylostoma</taxon>
    </lineage>
</organism>
<dbReference type="EMBL" id="KE124836">
    <property type="protein sequence ID" value="EPB77457.1"/>
    <property type="molecule type" value="Genomic_DNA"/>
</dbReference>
<dbReference type="Pfam" id="PF04676">
    <property type="entry name" value="CwfJ_C_2"/>
    <property type="match status" value="1"/>
</dbReference>
<accession>A0A0D6MB67</accession>
<protein>
    <recommendedName>
        <fullName evidence="1">Cwf19-like protein C-terminal domain-containing protein</fullName>
    </recommendedName>
</protein>
<reference evidence="2 3" key="1">
    <citation type="submission" date="2013-05" db="EMBL/GenBank/DDBJ databases">
        <title>Draft genome of the parasitic nematode Anyclostoma ceylanicum.</title>
        <authorList>
            <person name="Mitreva M."/>
        </authorList>
    </citation>
    <scope>NUCLEOTIDE SEQUENCE [LARGE SCALE GENOMIC DNA]</scope>
</reference>
<feature type="domain" description="Cwf19-like protein C-terminal" evidence="1">
    <location>
        <begin position="15"/>
        <end position="56"/>
    </location>
</feature>
<dbReference type="InterPro" id="IPR006767">
    <property type="entry name" value="Cwf19-like_C_dom-2"/>
</dbReference>
<dbReference type="AlphaFoldDB" id="A0A0D6MB67"/>
<dbReference type="Proteomes" id="UP000054495">
    <property type="component" value="Unassembled WGS sequence"/>
</dbReference>
<evidence type="ECO:0000313" key="3">
    <source>
        <dbReference type="Proteomes" id="UP000054495"/>
    </source>
</evidence>